<gene>
    <name evidence="2" type="ORF">GMD42_02110</name>
</gene>
<dbReference type="PANTHER" id="PTHR34227:SF1">
    <property type="entry name" value="DIMETHYL SULFOXIDE REDUCTASE CHAPERONE-RELATED"/>
    <property type="match status" value="1"/>
</dbReference>
<dbReference type="PANTHER" id="PTHR34227">
    <property type="entry name" value="CHAPERONE PROTEIN YCDY"/>
    <property type="match status" value="1"/>
</dbReference>
<dbReference type="InterPro" id="IPR020945">
    <property type="entry name" value="DMSO/NO3_reduct_chaperone"/>
</dbReference>
<dbReference type="InterPro" id="IPR036411">
    <property type="entry name" value="TorD-like_sf"/>
</dbReference>
<evidence type="ECO:0000256" key="1">
    <source>
        <dbReference type="ARBA" id="ARBA00023186"/>
    </source>
</evidence>
<evidence type="ECO:0000313" key="3">
    <source>
        <dbReference type="Proteomes" id="UP000462362"/>
    </source>
</evidence>
<evidence type="ECO:0000313" key="2">
    <source>
        <dbReference type="EMBL" id="MTU42432.1"/>
    </source>
</evidence>
<keyword evidence="1" id="KW-0143">Chaperone</keyword>
<dbReference type="EMBL" id="WNCL01000004">
    <property type="protein sequence ID" value="MTU42432.1"/>
    <property type="molecule type" value="Genomic_DNA"/>
</dbReference>
<name>A0A6I3S0A3_9BURK</name>
<organism evidence="2 3">
    <name type="scientific">Parasutterella excrementihominis</name>
    <dbReference type="NCBI Taxonomy" id="487175"/>
    <lineage>
        <taxon>Bacteria</taxon>
        <taxon>Pseudomonadati</taxon>
        <taxon>Pseudomonadota</taxon>
        <taxon>Betaproteobacteria</taxon>
        <taxon>Burkholderiales</taxon>
        <taxon>Sutterellaceae</taxon>
        <taxon>Parasutterella</taxon>
    </lineage>
</organism>
<dbReference type="InterPro" id="IPR050289">
    <property type="entry name" value="TorD/DmsD_chaperones"/>
</dbReference>
<dbReference type="Gene3D" id="1.10.3480.10">
    <property type="entry name" value="TorD-like"/>
    <property type="match status" value="1"/>
</dbReference>
<reference evidence="2 3" key="1">
    <citation type="journal article" date="2019" name="Nat. Med.">
        <title>A library of human gut bacterial isolates paired with longitudinal multiomics data enables mechanistic microbiome research.</title>
        <authorList>
            <person name="Poyet M."/>
            <person name="Groussin M."/>
            <person name="Gibbons S.M."/>
            <person name="Avila-Pacheco J."/>
            <person name="Jiang X."/>
            <person name="Kearney S.M."/>
            <person name="Perrotta A.R."/>
            <person name="Berdy B."/>
            <person name="Zhao S."/>
            <person name="Lieberman T.D."/>
            <person name="Swanson P.K."/>
            <person name="Smith M."/>
            <person name="Roesemann S."/>
            <person name="Alexander J.E."/>
            <person name="Rich S.A."/>
            <person name="Livny J."/>
            <person name="Vlamakis H."/>
            <person name="Clish C."/>
            <person name="Bullock K."/>
            <person name="Deik A."/>
            <person name="Scott J."/>
            <person name="Pierce K.A."/>
            <person name="Xavier R.J."/>
            <person name="Alm E.J."/>
        </authorList>
    </citation>
    <scope>NUCLEOTIDE SEQUENCE [LARGE SCALE GENOMIC DNA]</scope>
    <source>
        <strain evidence="2 3">BIOML-A2</strain>
    </source>
</reference>
<evidence type="ECO:0008006" key="4">
    <source>
        <dbReference type="Google" id="ProtNLM"/>
    </source>
</evidence>
<dbReference type="RefSeq" id="WP_155168020.1">
    <property type="nucleotide sequence ID" value="NZ_CAMSPD010000006.1"/>
</dbReference>
<dbReference type="Proteomes" id="UP000462362">
    <property type="component" value="Unassembled WGS sequence"/>
</dbReference>
<dbReference type="AlphaFoldDB" id="A0A6I3S0A3"/>
<accession>A0A6I3S0A3</accession>
<dbReference type="SUPFAM" id="SSF89155">
    <property type="entry name" value="TorD-like"/>
    <property type="match status" value="1"/>
</dbReference>
<proteinExistence type="predicted"/>
<dbReference type="Pfam" id="PF02613">
    <property type="entry name" value="Nitrate_red_del"/>
    <property type="match status" value="1"/>
</dbReference>
<protein>
    <recommendedName>
        <fullName evidence="4">Molecular chaperone TorD</fullName>
    </recommendedName>
</protein>
<sequence length="194" mass="21691">MTSNGQKKMLEVFKDLFLKPGLPSTCSNLQLWAQSSGYPALAEEAKEAALHPEETEAEFNRLCIGPYRLIVVPYESAWVTGSRKLNGPVAEDVANFYAAAGLSSASLLNELPDFFGNELEFLYFLDALFDEVRGKGNQEQLLKDIQGLSDAFRAEHFDKWFEPFLDAIAENTSQDFWKEASAALKAELRRTQAV</sequence>
<comment type="caution">
    <text evidence="2">The sequence shown here is derived from an EMBL/GenBank/DDBJ whole genome shotgun (WGS) entry which is preliminary data.</text>
</comment>